<name>A0A433VG20_9CYAN</name>
<reference evidence="1" key="1">
    <citation type="submission" date="2018-12" db="EMBL/GenBank/DDBJ databases">
        <authorList>
            <person name="Will S."/>
            <person name="Neumann-Schaal M."/>
            <person name="Henke P."/>
        </authorList>
    </citation>
    <scope>NUCLEOTIDE SEQUENCE</scope>
    <source>
        <strain evidence="1">PCC 7102</strain>
    </source>
</reference>
<dbReference type="EMBL" id="RSCL01000009">
    <property type="protein sequence ID" value="RUT05030.1"/>
    <property type="molecule type" value="Genomic_DNA"/>
</dbReference>
<dbReference type="Proteomes" id="UP000271624">
    <property type="component" value="Unassembled WGS sequence"/>
</dbReference>
<gene>
    <name evidence="1" type="ORF">DSM106972_038510</name>
</gene>
<reference evidence="1" key="2">
    <citation type="journal article" date="2019" name="Genome Biol. Evol.">
        <title>Day and night: Metabolic profiles and evolutionary relationships of six axenic non-marine cyanobacteria.</title>
        <authorList>
            <person name="Will S.E."/>
            <person name="Henke P."/>
            <person name="Boedeker C."/>
            <person name="Huang S."/>
            <person name="Brinkmann H."/>
            <person name="Rohde M."/>
            <person name="Jarek M."/>
            <person name="Friedl T."/>
            <person name="Seufert S."/>
            <person name="Schumacher M."/>
            <person name="Overmann J."/>
            <person name="Neumann-Schaal M."/>
            <person name="Petersen J."/>
        </authorList>
    </citation>
    <scope>NUCLEOTIDE SEQUENCE [LARGE SCALE GENOMIC DNA]</scope>
    <source>
        <strain evidence="1">PCC 7102</strain>
    </source>
</reference>
<keyword evidence="2" id="KW-1185">Reference proteome</keyword>
<protein>
    <submittedName>
        <fullName evidence="1">Uncharacterized protein</fullName>
    </submittedName>
</protein>
<dbReference type="InterPro" id="IPR021327">
    <property type="entry name" value="DUF2934"/>
</dbReference>
<dbReference type="RefSeq" id="WP_127082290.1">
    <property type="nucleotide sequence ID" value="NZ_RSCL01000009.1"/>
</dbReference>
<dbReference type="Pfam" id="PF11154">
    <property type="entry name" value="DUF2934"/>
    <property type="match status" value="1"/>
</dbReference>
<dbReference type="AlphaFoldDB" id="A0A433VG20"/>
<organism evidence="1 2">
    <name type="scientific">Dulcicalothrix desertica PCC 7102</name>
    <dbReference type="NCBI Taxonomy" id="232991"/>
    <lineage>
        <taxon>Bacteria</taxon>
        <taxon>Bacillati</taxon>
        <taxon>Cyanobacteriota</taxon>
        <taxon>Cyanophyceae</taxon>
        <taxon>Nostocales</taxon>
        <taxon>Calotrichaceae</taxon>
        <taxon>Dulcicalothrix</taxon>
    </lineage>
</organism>
<sequence length="83" mass="9633">MPYDISMCPGQDCPLKQDCVSFTAEVLGRQDFFAQAPYNFNNNCCEFFISNRPTDTQIRLRAYKIWEKAGCLDGESAEHWRSR</sequence>
<dbReference type="OrthoDB" id="487878at2"/>
<evidence type="ECO:0000313" key="2">
    <source>
        <dbReference type="Proteomes" id="UP000271624"/>
    </source>
</evidence>
<evidence type="ECO:0000313" key="1">
    <source>
        <dbReference type="EMBL" id="RUT05030.1"/>
    </source>
</evidence>
<proteinExistence type="predicted"/>
<comment type="caution">
    <text evidence="1">The sequence shown here is derived from an EMBL/GenBank/DDBJ whole genome shotgun (WGS) entry which is preliminary data.</text>
</comment>
<accession>A0A433VG20</accession>